<sequence>MVHPCETAGKGPVWADLLDQGVKSQDCTVSRHGDSDHSAVFWYKWSSLLYPQIPEEAGVEVLLSNLGISSESASLLITFTTLLMLPCNAIAMLLIDISGRR</sequence>
<accession>A0AAV2ED09</accession>
<evidence type="ECO:0000313" key="2">
    <source>
        <dbReference type="EMBL" id="CAL1383617.1"/>
    </source>
</evidence>
<organism evidence="2 3">
    <name type="scientific">Linum trigynum</name>
    <dbReference type="NCBI Taxonomy" id="586398"/>
    <lineage>
        <taxon>Eukaryota</taxon>
        <taxon>Viridiplantae</taxon>
        <taxon>Streptophyta</taxon>
        <taxon>Embryophyta</taxon>
        <taxon>Tracheophyta</taxon>
        <taxon>Spermatophyta</taxon>
        <taxon>Magnoliopsida</taxon>
        <taxon>eudicotyledons</taxon>
        <taxon>Gunneridae</taxon>
        <taxon>Pentapetalae</taxon>
        <taxon>rosids</taxon>
        <taxon>fabids</taxon>
        <taxon>Malpighiales</taxon>
        <taxon>Linaceae</taxon>
        <taxon>Linum</taxon>
    </lineage>
</organism>
<dbReference type="EMBL" id="OZ034817">
    <property type="protein sequence ID" value="CAL1383617.1"/>
    <property type="molecule type" value="Genomic_DNA"/>
</dbReference>
<evidence type="ECO:0000256" key="1">
    <source>
        <dbReference type="SAM" id="Phobius"/>
    </source>
</evidence>
<dbReference type="Proteomes" id="UP001497516">
    <property type="component" value="Chromosome 4"/>
</dbReference>
<reference evidence="2 3" key="1">
    <citation type="submission" date="2024-04" db="EMBL/GenBank/DDBJ databases">
        <authorList>
            <person name="Fracassetti M."/>
        </authorList>
    </citation>
    <scope>NUCLEOTIDE SEQUENCE [LARGE SCALE GENOMIC DNA]</scope>
</reference>
<keyword evidence="1" id="KW-0812">Transmembrane</keyword>
<proteinExistence type="predicted"/>
<gene>
    <name evidence="2" type="ORF">LTRI10_LOCUS24880</name>
</gene>
<keyword evidence="1" id="KW-1133">Transmembrane helix</keyword>
<protein>
    <submittedName>
        <fullName evidence="2">Uncharacterized protein</fullName>
    </submittedName>
</protein>
<dbReference type="AlphaFoldDB" id="A0AAV2ED09"/>
<name>A0AAV2ED09_9ROSI</name>
<evidence type="ECO:0000313" key="3">
    <source>
        <dbReference type="Proteomes" id="UP001497516"/>
    </source>
</evidence>
<keyword evidence="1" id="KW-0472">Membrane</keyword>
<feature type="transmembrane region" description="Helical" evidence="1">
    <location>
        <begin position="73"/>
        <end position="95"/>
    </location>
</feature>
<keyword evidence="3" id="KW-1185">Reference proteome</keyword>